<dbReference type="AlphaFoldDB" id="A0A3S3NWR3"/>
<evidence type="ECO:0000313" key="4">
    <source>
        <dbReference type="Proteomes" id="UP000283530"/>
    </source>
</evidence>
<dbReference type="GO" id="GO:0006952">
    <property type="term" value="P:defense response"/>
    <property type="evidence" value="ECO:0007669"/>
    <property type="project" value="InterPro"/>
</dbReference>
<evidence type="ECO:0000256" key="1">
    <source>
        <dbReference type="SAM" id="MobiDB-lite"/>
    </source>
</evidence>
<comment type="caution">
    <text evidence="3">The sequence shown here is derived from an EMBL/GenBank/DDBJ whole genome shotgun (WGS) entry which is preliminary data.</text>
</comment>
<dbReference type="Pfam" id="PF00931">
    <property type="entry name" value="NB-ARC"/>
    <property type="match status" value="1"/>
</dbReference>
<sequence length="214" mass="24111">MGMSYKEEDDYKVKGASEGEGKRKRRARKTVALQEEGKKFSLKRTMYEEEEAQKGMSGENPEKLLETEKTKKETGKDSARGAMNRMMDRISECMSDDKINRISILGWEGMGRSTIINKLVEQLSYRFDDVKRVSASDCYDAGDLQTEIMEALGIKKDVKDAPSKIASALNVKKVLLILEDVDEPIELDKIISPEWEEKTQGSSKVVVTTASEKV</sequence>
<dbReference type="SUPFAM" id="SSF52540">
    <property type="entry name" value="P-loop containing nucleoside triphosphate hydrolases"/>
    <property type="match status" value="1"/>
</dbReference>
<dbReference type="Proteomes" id="UP000283530">
    <property type="component" value="Unassembled WGS sequence"/>
</dbReference>
<proteinExistence type="predicted"/>
<dbReference type="PANTHER" id="PTHR11017:SF573">
    <property type="entry name" value="ADP-RIBOSYL CYCLASE_CYCLIC ADP-RIBOSE HYDROLASE"/>
    <property type="match status" value="1"/>
</dbReference>
<feature type="compositionally biased region" description="Basic and acidic residues" evidence="1">
    <location>
        <begin position="1"/>
        <end position="21"/>
    </location>
</feature>
<reference evidence="3 4" key="1">
    <citation type="journal article" date="2019" name="Nat. Plants">
        <title>Stout camphor tree genome fills gaps in understanding of flowering plant genome evolution.</title>
        <authorList>
            <person name="Chaw S.M."/>
            <person name="Liu Y.C."/>
            <person name="Wu Y.W."/>
            <person name="Wang H.Y."/>
            <person name="Lin C.I."/>
            <person name="Wu C.S."/>
            <person name="Ke H.M."/>
            <person name="Chang L.Y."/>
            <person name="Hsu C.Y."/>
            <person name="Yang H.T."/>
            <person name="Sudianto E."/>
            <person name="Hsu M.H."/>
            <person name="Wu K.P."/>
            <person name="Wang L.N."/>
            <person name="Leebens-Mack J.H."/>
            <person name="Tsai I.J."/>
        </authorList>
    </citation>
    <scope>NUCLEOTIDE SEQUENCE [LARGE SCALE GENOMIC DNA]</scope>
    <source>
        <strain evidence="4">cv. Chaw 1501</strain>
        <tissue evidence="3">Young leaves</tissue>
    </source>
</reference>
<feature type="compositionally biased region" description="Basic and acidic residues" evidence="1">
    <location>
        <begin position="60"/>
        <end position="79"/>
    </location>
</feature>
<dbReference type="PANTHER" id="PTHR11017">
    <property type="entry name" value="LEUCINE-RICH REPEAT-CONTAINING PROTEIN"/>
    <property type="match status" value="1"/>
</dbReference>
<name>A0A3S3NWR3_9MAGN</name>
<evidence type="ECO:0000313" key="3">
    <source>
        <dbReference type="EMBL" id="RWR88099.1"/>
    </source>
</evidence>
<feature type="region of interest" description="Disordered" evidence="1">
    <location>
        <begin position="44"/>
        <end position="79"/>
    </location>
</feature>
<dbReference type="OrthoDB" id="1930487at2759"/>
<organism evidence="3 4">
    <name type="scientific">Cinnamomum micranthum f. kanehirae</name>
    <dbReference type="NCBI Taxonomy" id="337451"/>
    <lineage>
        <taxon>Eukaryota</taxon>
        <taxon>Viridiplantae</taxon>
        <taxon>Streptophyta</taxon>
        <taxon>Embryophyta</taxon>
        <taxon>Tracheophyta</taxon>
        <taxon>Spermatophyta</taxon>
        <taxon>Magnoliopsida</taxon>
        <taxon>Magnoliidae</taxon>
        <taxon>Laurales</taxon>
        <taxon>Lauraceae</taxon>
        <taxon>Cinnamomum</taxon>
    </lineage>
</organism>
<feature type="region of interest" description="Disordered" evidence="1">
    <location>
        <begin position="1"/>
        <end position="32"/>
    </location>
</feature>
<dbReference type="GO" id="GO:0043531">
    <property type="term" value="F:ADP binding"/>
    <property type="evidence" value="ECO:0007669"/>
    <property type="project" value="InterPro"/>
</dbReference>
<dbReference type="InterPro" id="IPR044974">
    <property type="entry name" value="Disease_R_plants"/>
</dbReference>
<gene>
    <name evidence="3" type="ORF">CKAN_01708100</name>
</gene>
<evidence type="ECO:0000259" key="2">
    <source>
        <dbReference type="Pfam" id="PF00931"/>
    </source>
</evidence>
<accession>A0A3S3NWR3</accession>
<dbReference type="InterPro" id="IPR027417">
    <property type="entry name" value="P-loop_NTPase"/>
</dbReference>
<dbReference type="Gene3D" id="3.40.50.300">
    <property type="entry name" value="P-loop containing nucleotide triphosphate hydrolases"/>
    <property type="match status" value="1"/>
</dbReference>
<keyword evidence="4" id="KW-1185">Reference proteome</keyword>
<dbReference type="EMBL" id="QPKB01000007">
    <property type="protein sequence ID" value="RWR88099.1"/>
    <property type="molecule type" value="Genomic_DNA"/>
</dbReference>
<dbReference type="InterPro" id="IPR002182">
    <property type="entry name" value="NB-ARC"/>
</dbReference>
<feature type="domain" description="NB-ARC" evidence="2">
    <location>
        <begin position="85"/>
        <end position="214"/>
    </location>
</feature>
<dbReference type="PRINTS" id="PR00364">
    <property type="entry name" value="DISEASERSIST"/>
</dbReference>
<protein>
    <submittedName>
        <fullName evidence="3">Disease resistance protein isoform X1</fullName>
    </submittedName>
</protein>